<keyword evidence="5" id="KW-0067">ATP-binding</keyword>
<feature type="transmembrane region" description="Helical" evidence="10">
    <location>
        <begin position="55"/>
        <end position="75"/>
    </location>
</feature>
<keyword evidence="7 10" id="KW-1133">Transmembrane helix</keyword>
<feature type="domain" description="Cation-transporting P-type ATPase N-terminal" evidence="11">
    <location>
        <begin position="1"/>
        <end position="55"/>
    </location>
</feature>
<evidence type="ECO:0000313" key="13">
    <source>
        <dbReference type="Proteomes" id="UP000612055"/>
    </source>
</evidence>
<comment type="caution">
    <text evidence="12">The sequence shown here is derived from an EMBL/GenBank/DDBJ whole genome shotgun (WGS) entry which is preliminary data.</text>
</comment>
<keyword evidence="6" id="KW-1278">Translocase</keyword>
<evidence type="ECO:0000313" key="12">
    <source>
        <dbReference type="EMBL" id="KAG2483674.1"/>
    </source>
</evidence>
<dbReference type="GO" id="GO:1990573">
    <property type="term" value="P:potassium ion import across plasma membrane"/>
    <property type="evidence" value="ECO:0007669"/>
    <property type="project" value="TreeGrafter"/>
</dbReference>
<feature type="transmembrane region" description="Helical" evidence="10">
    <location>
        <begin position="814"/>
        <end position="835"/>
    </location>
</feature>
<evidence type="ECO:0000259" key="11">
    <source>
        <dbReference type="SMART" id="SM00831"/>
    </source>
</evidence>
<accession>A0A835XHU7</accession>
<evidence type="ECO:0000256" key="1">
    <source>
        <dbReference type="ARBA" id="ARBA00004651"/>
    </source>
</evidence>
<dbReference type="GO" id="GO:0005886">
    <property type="term" value="C:plasma membrane"/>
    <property type="evidence" value="ECO:0007669"/>
    <property type="project" value="UniProtKB-SubCell"/>
</dbReference>
<gene>
    <name evidence="12" type="ORF">HYH03_017477</name>
</gene>
<evidence type="ECO:0000256" key="10">
    <source>
        <dbReference type="SAM" id="Phobius"/>
    </source>
</evidence>
<dbReference type="SFLD" id="SFLDS00003">
    <property type="entry name" value="Haloacid_Dehalogenase"/>
    <property type="match status" value="1"/>
</dbReference>
<dbReference type="PRINTS" id="PR00119">
    <property type="entry name" value="CATATPASE"/>
</dbReference>
<feature type="transmembrane region" description="Helical" evidence="10">
    <location>
        <begin position="31"/>
        <end position="49"/>
    </location>
</feature>
<dbReference type="GO" id="GO:0005524">
    <property type="term" value="F:ATP binding"/>
    <property type="evidence" value="ECO:0007669"/>
    <property type="project" value="UniProtKB-KW"/>
</dbReference>
<dbReference type="InterPro" id="IPR023298">
    <property type="entry name" value="ATPase_P-typ_TM_dom_sf"/>
</dbReference>
<evidence type="ECO:0000256" key="7">
    <source>
        <dbReference type="ARBA" id="ARBA00022989"/>
    </source>
</evidence>
<name>A0A835XHU7_9CHLO</name>
<sequence>MPQCQAPRRRLEEFGPNRLSETPRPGFLKRLWNQINNVIIFLLLAAAIVEGALQSWAEFGLILLVVIINTAIGLFQEGRAEKAADAIRAMLSPTATVLRGGTQEVIQAEDLVPGDILLLRAGDLVPADVRLVEATNLQIQEAMLTGESVPTSKALAACAPAAPLGDRRCIAFAATHVAAGTGRGVVVAVGDGAEIGRINKMVASVGQVRNNLLHQLEVLGRWLVLLVLAIGLAAFLLALLKADQGFQTAFESAVSIAVAIVPEGLPAVVTIVLAIGTTVMARNNAIVRQMAAVETLGSLNVICSDKTGTLTKNEMTAVRVVTAAGVYGVSGVGYEPVGHLHTAALMPEDAPPEPTKPAPPAPADPAQPHTAIAIGPDPNAPEGDSDGPSTVPPPPPLPASSLSALRSLLEGAVLCNDSALSATPDPASGRTLYKPMGAPTEAALLTLGAKMGLGTTQELTEAKPRLAAVPFESEFKFMATAHDEGGGRRVLWVKGAPDRLLPMCSQQVLGDDLSSLGSLDGPYWAGAQAALGSQGLRVLALCRAELPPGFDLSVLSAKWLQQQASPGPPPPALRLSCVALVALLDPPREEAVRAVHVAHAAGITVKMITGDHALTALAIGKMLGLAGNGRVITGPELDATNDEALRHLVSDCNVFARTSPENKLRIVQALQANRQVVAMTGDGVNDAPALKAADVGVAMGITGTDVAKEAAKMVLADDNFATIIAAVREGRRVWDNIRKILIFNLPVNLAQGTSVLYSYILGIDDPPLTALQILLVNLVTSVTLGLALAAEPPEPGVMQRPPRRAGKRLVGKLLLWRMVFVCHIIDILVIGMYHWAGNTGLSLSRQRAEAFNVLVGCQVTYFLSCRFIKLASFHPRVLKGNPWMWLALALTLGLMPFITYVPGVNHFFHMSGMTGVQWARVVVCMAVVFVVVEIEKALVDPLFMPILRPVFAWLENHTPEWLSVGPKRVGQRLRQCMPPACGGGGKEVDGEEGAAAGGGGKEVDSSGAGGGAAAGGAVGSGAAGGRGGAVRRHSHLAEALGRRGSSGLGSPVSPGAMARGGSAAAPMGPSSADAGAGEPV</sequence>
<dbReference type="GO" id="GO:0005391">
    <property type="term" value="F:P-type sodium:potassium-exchanging transporter activity"/>
    <property type="evidence" value="ECO:0007669"/>
    <property type="project" value="TreeGrafter"/>
</dbReference>
<feature type="transmembrane region" description="Helical" evidence="10">
    <location>
        <begin position="915"/>
        <end position="934"/>
    </location>
</feature>
<reference evidence="12" key="1">
    <citation type="journal article" date="2020" name="bioRxiv">
        <title>Comparative genomics of Chlamydomonas.</title>
        <authorList>
            <person name="Craig R.J."/>
            <person name="Hasan A.R."/>
            <person name="Ness R.W."/>
            <person name="Keightley P.D."/>
        </authorList>
    </citation>
    <scope>NUCLEOTIDE SEQUENCE</scope>
    <source>
        <strain evidence="12">CCAP 11/70</strain>
    </source>
</reference>
<dbReference type="SFLD" id="SFLDF00027">
    <property type="entry name" value="p-type_atpase"/>
    <property type="match status" value="1"/>
</dbReference>
<proteinExistence type="predicted"/>
<feature type="transmembrane region" description="Helical" evidence="10">
    <location>
        <begin position="883"/>
        <end position="903"/>
    </location>
</feature>
<dbReference type="PANTHER" id="PTHR43294">
    <property type="entry name" value="SODIUM/POTASSIUM-TRANSPORTING ATPASE SUBUNIT ALPHA"/>
    <property type="match status" value="1"/>
</dbReference>
<dbReference type="GO" id="GO:1902600">
    <property type="term" value="P:proton transmembrane transport"/>
    <property type="evidence" value="ECO:0007669"/>
    <property type="project" value="TreeGrafter"/>
</dbReference>
<evidence type="ECO:0000256" key="3">
    <source>
        <dbReference type="ARBA" id="ARBA00022692"/>
    </source>
</evidence>
<dbReference type="SUPFAM" id="SSF56784">
    <property type="entry name" value="HAD-like"/>
    <property type="match status" value="1"/>
</dbReference>
<comment type="subcellular location">
    <subcellularLocation>
        <location evidence="1">Cell membrane</location>
        <topology evidence="1">Multi-pass membrane protein</topology>
    </subcellularLocation>
</comment>
<feature type="compositionally biased region" description="Pro residues" evidence="9">
    <location>
        <begin position="352"/>
        <end position="365"/>
    </location>
</feature>
<evidence type="ECO:0000256" key="2">
    <source>
        <dbReference type="ARBA" id="ARBA00022475"/>
    </source>
</evidence>
<dbReference type="InterPro" id="IPR023299">
    <property type="entry name" value="ATPase_P-typ_cyto_dom_N"/>
</dbReference>
<dbReference type="Pfam" id="PF08282">
    <property type="entry name" value="Hydrolase_3"/>
    <property type="match status" value="1"/>
</dbReference>
<evidence type="ECO:0000256" key="5">
    <source>
        <dbReference type="ARBA" id="ARBA00022840"/>
    </source>
</evidence>
<dbReference type="Pfam" id="PF00689">
    <property type="entry name" value="Cation_ATPase_C"/>
    <property type="match status" value="1"/>
</dbReference>
<dbReference type="SMART" id="SM00831">
    <property type="entry name" value="Cation_ATPase_N"/>
    <property type="match status" value="1"/>
</dbReference>
<dbReference type="PANTHER" id="PTHR43294:SF21">
    <property type="entry name" value="CATION TRANSPORTING ATPASE"/>
    <property type="match status" value="1"/>
</dbReference>
<dbReference type="GO" id="GO:0006883">
    <property type="term" value="P:intracellular sodium ion homeostasis"/>
    <property type="evidence" value="ECO:0007669"/>
    <property type="project" value="TreeGrafter"/>
</dbReference>
<dbReference type="GO" id="GO:0030007">
    <property type="term" value="P:intracellular potassium ion homeostasis"/>
    <property type="evidence" value="ECO:0007669"/>
    <property type="project" value="TreeGrafter"/>
</dbReference>
<keyword evidence="3 10" id="KW-0812">Transmembrane</keyword>
<keyword evidence="4" id="KW-0547">Nucleotide-binding</keyword>
<dbReference type="Pfam" id="PF00690">
    <property type="entry name" value="Cation_ATPase_N"/>
    <property type="match status" value="1"/>
</dbReference>
<evidence type="ECO:0000256" key="6">
    <source>
        <dbReference type="ARBA" id="ARBA00022967"/>
    </source>
</evidence>
<feature type="transmembrane region" description="Helical" evidence="10">
    <location>
        <begin position="219"/>
        <end position="240"/>
    </location>
</feature>
<dbReference type="Proteomes" id="UP000612055">
    <property type="component" value="Unassembled WGS sequence"/>
</dbReference>
<dbReference type="FunFam" id="3.40.50.1000:FF:000001">
    <property type="entry name" value="Phospholipid-transporting ATPase IC"/>
    <property type="match status" value="1"/>
</dbReference>
<dbReference type="InterPro" id="IPR018303">
    <property type="entry name" value="ATPase_P-typ_P_site"/>
</dbReference>
<feature type="region of interest" description="Disordered" evidence="9">
    <location>
        <begin position="345"/>
        <end position="401"/>
    </location>
</feature>
<dbReference type="PRINTS" id="PR00121">
    <property type="entry name" value="NAKATPASE"/>
</dbReference>
<dbReference type="Gene3D" id="2.70.150.10">
    <property type="entry name" value="Calcium-transporting ATPase, cytoplasmic transduction domain A"/>
    <property type="match status" value="1"/>
</dbReference>
<dbReference type="InterPro" id="IPR059000">
    <property type="entry name" value="ATPase_P-type_domA"/>
</dbReference>
<evidence type="ECO:0000256" key="4">
    <source>
        <dbReference type="ARBA" id="ARBA00022741"/>
    </source>
</evidence>
<dbReference type="InterPro" id="IPR023214">
    <property type="entry name" value="HAD_sf"/>
</dbReference>
<keyword evidence="13" id="KW-1185">Reference proteome</keyword>
<protein>
    <recommendedName>
        <fullName evidence="11">Cation-transporting P-type ATPase N-terminal domain-containing protein</fullName>
    </recommendedName>
</protein>
<dbReference type="InterPro" id="IPR006068">
    <property type="entry name" value="ATPase_P-typ_cation-transptr_C"/>
</dbReference>
<dbReference type="OrthoDB" id="116380at2759"/>
<dbReference type="InterPro" id="IPR050510">
    <property type="entry name" value="Cation_transp_ATPase_P-type"/>
</dbReference>
<dbReference type="Pfam" id="PF00122">
    <property type="entry name" value="E1-E2_ATPase"/>
    <property type="match status" value="1"/>
</dbReference>
<keyword evidence="8 10" id="KW-0472">Membrane</keyword>
<dbReference type="InterPro" id="IPR008250">
    <property type="entry name" value="ATPase_P-typ_transduc_dom_A_sf"/>
</dbReference>
<dbReference type="GO" id="GO:0016887">
    <property type="term" value="F:ATP hydrolysis activity"/>
    <property type="evidence" value="ECO:0007669"/>
    <property type="project" value="InterPro"/>
</dbReference>
<feature type="transmembrane region" description="Helical" evidence="10">
    <location>
        <begin position="741"/>
        <end position="761"/>
    </location>
</feature>
<dbReference type="SFLD" id="SFLDG00002">
    <property type="entry name" value="C1.7:_P-type_atpase_like"/>
    <property type="match status" value="1"/>
</dbReference>
<evidence type="ECO:0000256" key="8">
    <source>
        <dbReference type="ARBA" id="ARBA00023136"/>
    </source>
</evidence>
<feature type="region of interest" description="Disordered" evidence="9">
    <location>
        <begin position="981"/>
        <end position="1080"/>
    </location>
</feature>
<dbReference type="Pfam" id="PF13246">
    <property type="entry name" value="Cation_ATPase"/>
    <property type="match status" value="1"/>
</dbReference>
<dbReference type="InterPro" id="IPR036412">
    <property type="entry name" value="HAD-like_sf"/>
</dbReference>
<dbReference type="InterPro" id="IPR004014">
    <property type="entry name" value="ATPase_P-typ_cation-transptr_N"/>
</dbReference>
<dbReference type="AlphaFoldDB" id="A0A835XHU7"/>
<dbReference type="InterPro" id="IPR044492">
    <property type="entry name" value="P_typ_ATPase_HD_dom"/>
</dbReference>
<feature type="transmembrane region" description="Helical" evidence="10">
    <location>
        <begin position="773"/>
        <end position="793"/>
    </location>
</feature>
<dbReference type="Gene3D" id="3.40.50.1000">
    <property type="entry name" value="HAD superfamily/HAD-like"/>
    <property type="match status" value="2"/>
</dbReference>
<dbReference type="SUPFAM" id="SSF81653">
    <property type="entry name" value="Calcium ATPase, transduction domain A"/>
    <property type="match status" value="1"/>
</dbReference>
<feature type="transmembrane region" description="Helical" evidence="10">
    <location>
        <begin position="252"/>
        <end position="281"/>
    </location>
</feature>
<dbReference type="Gene3D" id="3.40.1110.10">
    <property type="entry name" value="Calcium-transporting ATPase, cytoplasmic domain N"/>
    <property type="match status" value="2"/>
</dbReference>
<evidence type="ECO:0000256" key="9">
    <source>
        <dbReference type="SAM" id="MobiDB-lite"/>
    </source>
</evidence>
<dbReference type="NCBIfam" id="TIGR01494">
    <property type="entry name" value="ATPase_P-type"/>
    <property type="match status" value="2"/>
</dbReference>
<dbReference type="GO" id="GO:0036376">
    <property type="term" value="P:sodium ion export across plasma membrane"/>
    <property type="evidence" value="ECO:0007669"/>
    <property type="project" value="TreeGrafter"/>
</dbReference>
<dbReference type="SUPFAM" id="SSF81660">
    <property type="entry name" value="Metal cation-transporting ATPase, ATP-binding domain N"/>
    <property type="match status" value="1"/>
</dbReference>
<dbReference type="InterPro" id="IPR001757">
    <property type="entry name" value="P_typ_ATPase"/>
</dbReference>
<feature type="compositionally biased region" description="Low complexity" evidence="9">
    <location>
        <begin position="1042"/>
        <end position="1080"/>
    </location>
</feature>
<feature type="compositionally biased region" description="Gly residues" evidence="9">
    <location>
        <begin position="1007"/>
        <end position="1028"/>
    </location>
</feature>
<dbReference type="SUPFAM" id="SSF81665">
    <property type="entry name" value="Calcium ATPase, transmembrane domain M"/>
    <property type="match status" value="1"/>
</dbReference>
<dbReference type="PROSITE" id="PS00154">
    <property type="entry name" value="ATPASE_E1_E2"/>
    <property type="match status" value="1"/>
</dbReference>
<organism evidence="12 13">
    <name type="scientific">Edaphochlamys debaryana</name>
    <dbReference type="NCBI Taxonomy" id="47281"/>
    <lineage>
        <taxon>Eukaryota</taxon>
        <taxon>Viridiplantae</taxon>
        <taxon>Chlorophyta</taxon>
        <taxon>core chlorophytes</taxon>
        <taxon>Chlorophyceae</taxon>
        <taxon>CS clade</taxon>
        <taxon>Chlamydomonadales</taxon>
        <taxon>Chlamydomonadales incertae sedis</taxon>
        <taxon>Edaphochlamys</taxon>
    </lineage>
</organism>
<dbReference type="Gene3D" id="1.20.1110.10">
    <property type="entry name" value="Calcium-transporting ATPase, transmembrane domain"/>
    <property type="match status" value="2"/>
</dbReference>
<dbReference type="FunFam" id="3.40.50.1000:FF:000028">
    <property type="entry name" value="Calcium-transporting P-type ATPase, putative"/>
    <property type="match status" value="1"/>
</dbReference>
<keyword evidence="2" id="KW-1003">Cell membrane</keyword>
<dbReference type="EMBL" id="JAEHOE010000169">
    <property type="protein sequence ID" value="KAG2483674.1"/>
    <property type="molecule type" value="Genomic_DNA"/>
</dbReference>